<keyword evidence="10" id="KW-1133">Transmembrane helix</keyword>
<dbReference type="GO" id="GO:0051013">
    <property type="term" value="P:microtubule severing"/>
    <property type="evidence" value="ECO:0007669"/>
    <property type="project" value="UniProtKB-UniRule"/>
</dbReference>
<evidence type="ECO:0000256" key="7">
    <source>
        <dbReference type="ARBA" id="ARBA00036378"/>
    </source>
</evidence>
<dbReference type="InterPro" id="IPR003960">
    <property type="entry name" value="ATPase_AAA_CS"/>
</dbReference>
<accession>A0A7R9K060</accession>
<dbReference type="GO" id="GO:0005874">
    <property type="term" value="C:microtubule"/>
    <property type="evidence" value="ECO:0007669"/>
    <property type="project" value="UniProtKB-UniRule"/>
</dbReference>
<dbReference type="PROSITE" id="PS00674">
    <property type="entry name" value="AAA"/>
    <property type="match status" value="1"/>
</dbReference>
<evidence type="ECO:0000256" key="1">
    <source>
        <dbReference type="ARBA" id="ARBA00022701"/>
    </source>
</evidence>
<dbReference type="InterPro" id="IPR017179">
    <property type="entry name" value="Spastin"/>
</dbReference>
<feature type="region of interest" description="Disordered" evidence="9">
    <location>
        <begin position="444"/>
        <end position="518"/>
    </location>
</feature>
<dbReference type="PANTHER" id="PTHR23074:SF86">
    <property type="entry name" value="SPASTIN"/>
    <property type="match status" value="1"/>
</dbReference>
<feature type="region of interest" description="Disordered" evidence="9">
    <location>
        <begin position="128"/>
        <end position="152"/>
    </location>
</feature>
<gene>
    <name evidence="12" type="ORF">TGEB3V08_LOCUS6081</name>
</gene>
<dbReference type="InterPro" id="IPR015415">
    <property type="entry name" value="Spast_Vps4_C"/>
</dbReference>
<dbReference type="GO" id="GO:0005694">
    <property type="term" value="C:chromosome"/>
    <property type="evidence" value="ECO:0007669"/>
    <property type="project" value="UniProtKB-ARBA"/>
</dbReference>
<dbReference type="GO" id="GO:0008017">
    <property type="term" value="F:microtubule binding"/>
    <property type="evidence" value="ECO:0007669"/>
    <property type="project" value="UniProtKB-UniRule"/>
</dbReference>
<dbReference type="FunFam" id="1.10.8.60:FF:000022">
    <property type="entry name" value="Fidgetin like 1"/>
    <property type="match status" value="1"/>
</dbReference>
<evidence type="ECO:0000256" key="6">
    <source>
        <dbReference type="ARBA" id="ARBA00023235"/>
    </source>
</evidence>
<comment type="subunit">
    <text evidence="8">Homohexamer. The homohexamer is stabilized by ATP-binding. The homohexamer may adopt a ring conformation through which microtubules pass prior to being severed. Interacts with microtubules.</text>
</comment>
<evidence type="ECO:0000256" key="3">
    <source>
        <dbReference type="ARBA" id="ARBA00022840"/>
    </source>
</evidence>
<feature type="intramembrane region" description="Helical" evidence="8">
    <location>
        <begin position="79"/>
        <end position="99"/>
    </location>
</feature>
<dbReference type="Pfam" id="PF17862">
    <property type="entry name" value="AAA_lid_3"/>
    <property type="match status" value="1"/>
</dbReference>
<evidence type="ECO:0000256" key="9">
    <source>
        <dbReference type="SAM" id="MobiDB-lite"/>
    </source>
</evidence>
<sequence length="818" mass="90598">MSFRTQRESVARPRGSCETKTFVCSVTSDGGMPNSDGGRMLRKGSSKSPKKSRKTEERPGKCDPQSVHKKNLYFVSYPVIFVFNILRTLLYQLFVILKYLYTSTSKLVHRPKTNLSCNVEIVVPDSESEAQDYPQDMSQLHPKHPTGPGPGDPLLAKQKHHHRRAFEFISKALKIDEENEDIKETMKFPPDLRETLKYPSNIREIMKFTPDFRETLKYLSYIRETMKFPPDSRETNHSQKELAIELYKKGISELEKGIALECIGGRGEVWERAQRLHEKMKTNLAMARDRLDFLASLAHLGRLAVCADTSSRDEAGALCPFLPCPRPTHLRTGERALPQTQPPFTPVRYTPGSNTAIEPGTPSRTVCQLAPPGYTRPGSNHDLPAISSLVYCETSASDHVVGLPRATRTIGPNGLAMMFSIHTYAGNERVCLCGVAVGRKLTIPSKRAPGGALNKSQTLPRSMGSRSRNVVPTATVNKPSSTPPAIKRQLSGPSSSPVRRPTSGPAGGSKAASRKNPALKGVDPKLAQIILDEILEGGSPIHWEDIAGQEVAKQALQEMVIYPALRPELFTGLRTPSRGLLLFGPPGNGKTLLARAVATECSATFFSISAASLTSKFVGEGEKLVRALFAVARELQPSIIFIDEVDSLLSERREGEHEASRRLKTEFLVEFDGLPSSPEERVLVMAATNRPQELDEAALRRFSKRIYVCLPDHTTRIVLLRKLLSKHNSPLAHNELERLARLTDGYSGSDLTSLAKDAALGPIRELNPEQVRCLDPGNVRNINFQDFLDSLKRIRRSVSPTSLLAYEKWNQSYGDVSL</sequence>
<dbReference type="HAMAP" id="MF_03021">
    <property type="entry name" value="Spastin"/>
    <property type="match status" value="1"/>
</dbReference>
<dbReference type="SUPFAM" id="SSF52540">
    <property type="entry name" value="P-loop containing nucleoside triphosphate hydrolases"/>
    <property type="match status" value="1"/>
</dbReference>
<feature type="compositionally biased region" description="Polar residues" evidence="9">
    <location>
        <begin position="454"/>
        <end position="480"/>
    </location>
</feature>
<name>A0A7R9K060_TIMGE</name>
<evidence type="ECO:0000259" key="11">
    <source>
        <dbReference type="SMART" id="SM00382"/>
    </source>
</evidence>
<dbReference type="GO" id="GO:0005813">
    <property type="term" value="C:centrosome"/>
    <property type="evidence" value="ECO:0007669"/>
    <property type="project" value="UniProtKB-SubCell"/>
</dbReference>
<dbReference type="FunFam" id="3.40.50.300:FF:000093">
    <property type="entry name" value="Fidgetin-like 1"/>
    <property type="match status" value="1"/>
</dbReference>
<dbReference type="EC" id="5.6.1.1" evidence="8"/>
<evidence type="ECO:0000256" key="4">
    <source>
        <dbReference type="ARBA" id="ARBA00023136"/>
    </source>
</evidence>
<dbReference type="InterPro" id="IPR003593">
    <property type="entry name" value="AAA+_ATPase"/>
</dbReference>
<dbReference type="GO" id="GO:0031117">
    <property type="term" value="P:positive regulation of microtubule depolymerization"/>
    <property type="evidence" value="ECO:0007669"/>
    <property type="project" value="UniProtKB-UniRule"/>
</dbReference>
<feature type="compositionally biased region" description="Basic residues" evidence="9">
    <location>
        <begin position="40"/>
        <end position="53"/>
    </location>
</feature>
<dbReference type="EMBL" id="OE841400">
    <property type="protein sequence ID" value="CAD7595539.1"/>
    <property type="molecule type" value="Genomic_DNA"/>
</dbReference>
<keyword evidence="2 8" id="KW-0547">Nucleotide-binding</keyword>
<dbReference type="Gene3D" id="1.20.58.80">
    <property type="entry name" value="Phosphotransferase system, lactose/cellobiose-type IIA subunit"/>
    <property type="match status" value="2"/>
</dbReference>
<dbReference type="GO" id="GO:0034214">
    <property type="term" value="P:protein hexamerization"/>
    <property type="evidence" value="ECO:0007669"/>
    <property type="project" value="UniProtKB-UniRule"/>
</dbReference>
<keyword evidence="4 8" id="KW-0472">Membrane</keyword>
<evidence type="ECO:0000256" key="5">
    <source>
        <dbReference type="ARBA" id="ARBA00023212"/>
    </source>
</evidence>
<feature type="topological domain" description="Cytoplasmic" evidence="8">
    <location>
        <begin position="100"/>
        <end position="818"/>
    </location>
</feature>
<dbReference type="Gene3D" id="3.40.50.300">
    <property type="entry name" value="P-loop containing nucleotide triphosphate hydrolases"/>
    <property type="match status" value="1"/>
</dbReference>
<keyword evidence="8" id="KW-0963">Cytoplasm</keyword>
<feature type="transmembrane region" description="Helical" evidence="10">
    <location>
        <begin position="79"/>
        <end position="101"/>
    </location>
</feature>
<keyword evidence="6 8" id="KW-0413">Isomerase</keyword>
<dbReference type="CDD" id="cd19524">
    <property type="entry name" value="RecA-like_spastin"/>
    <property type="match status" value="1"/>
</dbReference>
<feature type="binding site" evidence="8">
    <location>
        <begin position="584"/>
        <end position="591"/>
    </location>
    <ligand>
        <name>ATP</name>
        <dbReference type="ChEBI" id="CHEBI:30616"/>
    </ligand>
</feature>
<keyword evidence="10" id="KW-0812">Transmembrane</keyword>
<dbReference type="SMART" id="SM00382">
    <property type="entry name" value="AAA"/>
    <property type="match status" value="1"/>
</dbReference>
<dbReference type="InterPro" id="IPR027417">
    <property type="entry name" value="P-loop_NTPase"/>
</dbReference>
<dbReference type="GO" id="GO:0005524">
    <property type="term" value="F:ATP binding"/>
    <property type="evidence" value="ECO:0007669"/>
    <property type="project" value="UniProtKB-UniRule"/>
</dbReference>
<evidence type="ECO:0000256" key="8">
    <source>
        <dbReference type="HAMAP-Rule" id="MF_03021"/>
    </source>
</evidence>
<dbReference type="Gene3D" id="1.10.8.60">
    <property type="match status" value="1"/>
</dbReference>
<dbReference type="GO" id="GO:0000070">
    <property type="term" value="P:mitotic sister chromatid segregation"/>
    <property type="evidence" value="ECO:0007669"/>
    <property type="project" value="UniProtKB-ARBA"/>
</dbReference>
<comment type="catalytic activity">
    <reaction evidence="7 8">
        <text>n ATP + n H2O + a microtubule = n ADP + n phosphate + (n+1) alpha/beta tubulin heterodimers.</text>
        <dbReference type="EC" id="5.6.1.1"/>
    </reaction>
</comment>
<protein>
    <recommendedName>
        <fullName evidence="8">Spastin</fullName>
        <ecNumber evidence="8">5.6.1.1</ecNumber>
    </recommendedName>
</protein>
<keyword evidence="5 8" id="KW-0206">Cytoskeleton</keyword>
<evidence type="ECO:0000313" key="12">
    <source>
        <dbReference type="EMBL" id="CAD7595539.1"/>
    </source>
</evidence>
<reference evidence="12" key="1">
    <citation type="submission" date="2020-11" db="EMBL/GenBank/DDBJ databases">
        <authorList>
            <person name="Tran Van P."/>
        </authorList>
    </citation>
    <scope>NUCLEOTIDE SEQUENCE</scope>
</reference>
<dbReference type="GO" id="GO:0016887">
    <property type="term" value="F:ATP hydrolysis activity"/>
    <property type="evidence" value="ECO:0007669"/>
    <property type="project" value="InterPro"/>
</dbReference>
<dbReference type="InterPro" id="IPR041569">
    <property type="entry name" value="AAA_lid_3"/>
</dbReference>
<dbReference type="GO" id="GO:0005737">
    <property type="term" value="C:cytoplasm"/>
    <property type="evidence" value="ECO:0007669"/>
    <property type="project" value="UniProtKB-UniRule"/>
</dbReference>
<dbReference type="AlphaFoldDB" id="A0A7R9K060"/>
<keyword evidence="1 8" id="KW-0493">Microtubule</keyword>
<dbReference type="GO" id="GO:0016020">
    <property type="term" value="C:membrane"/>
    <property type="evidence" value="ECO:0007669"/>
    <property type="project" value="UniProtKB-SubCell"/>
</dbReference>
<feature type="topological domain" description="Cytoplasmic" evidence="8">
    <location>
        <begin position="1"/>
        <end position="78"/>
    </location>
</feature>
<dbReference type="GO" id="GO:0008568">
    <property type="term" value="F:microtubule severing ATPase activity"/>
    <property type="evidence" value="ECO:0007669"/>
    <property type="project" value="UniProtKB-UniRule"/>
</dbReference>
<comment type="subcellular location">
    <subcellularLocation>
        <location evidence="8">Membrane</location>
        <topology evidence="8">Peripheral membrane protein</topology>
    </subcellularLocation>
    <subcellularLocation>
        <location evidence="8">Cytoplasm</location>
        <location evidence="8">Cytoskeleton</location>
        <location evidence="8">Microtubule organizing center</location>
        <location evidence="8">Centrosome</location>
    </subcellularLocation>
    <subcellularLocation>
        <location evidence="8">Cytoplasm</location>
        <location evidence="8">Cytoskeleton</location>
    </subcellularLocation>
    <text evidence="8">Forms an intramembrane hairpin-like structure in the membrane.</text>
</comment>
<keyword evidence="3 8" id="KW-0067">ATP-binding</keyword>
<organism evidence="12">
    <name type="scientific">Timema genevievae</name>
    <name type="common">Walking stick</name>
    <dbReference type="NCBI Taxonomy" id="629358"/>
    <lineage>
        <taxon>Eukaryota</taxon>
        <taxon>Metazoa</taxon>
        <taxon>Ecdysozoa</taxon>
        <taxon>Arthropoda</taxon>
        <taxon>Hexapoda</taxon>
        <taxon>Insecta</taxon>
        <taxon>Pterygota</taxon>
        <taxon>Neoptera</taxon>
        <taxon>Polyneoptera</taxon>
        <taxon>Phasmatodea</taxon>
        <taxon>Timematodea</taxon>
        <taxon>Timematoidea</taxon>
        <taxon>Timematidae</taxon>
        <taxon>Timema</taxon>
    </lineage>
</organism>
<evidence type="ECO:0000256" key="2">
    <source>
        <dbReference type="ARBA" id="ARBA00022741"/>
    </source>
</evidence>
<feature type="domain" description="AAA+ ATPase" evidence="11">
    <location>
        <begin position="576"/>
        <end position="712"/>
    </location>
</feature>
<dbReference type="Pfam" id="PF09336">
    <property type="entry name" value="Vps4_C"/>
    <property type="match status" value="1"/>
</dbReference>
<dbReference type="PANTHER" id="PTHR23074">
    <property type="entry name" value="AAA DOMAIN-CONTAINING"/>
    <property type="match status" value="1"/>
</dbReference>
<comment type="similarity">
    <text evidence="8">Belongs to the AAA ATPase family. Spastin subfamily.</text>
</comment>
<dbReference type="InterPro" id="IPR003959">
    <property type="entry name" value="ATPase_AAA_core"/>
</dbReference>
<dbReference type="GO" id="GO:0005819">
    <property type="term" value="C:spindle"/>
    <property type="evidence" value="ECO:0007669"/>
    <property type="project" value="UniProtKB-UniRule"/>
</dbReference>
<feature type="region of interest" description="Disordered" evidence="9">
    <location>
        <begin position="26"/>
        <end position="64"/>
    </location>
</feature>
<dbReference type="Pfam" id="PF00004">
    <property type="entry name" value="AAA"/>
    <property type="match status" value="1"/>
</dbReference>
<comment type="function">
    <text evidence="8">ATP-dependent microtubule severing protein. Microtubule severing may promote reorganization of cellular microtubule arrays and the release of microtubules from the microtubule organizing center following nucleation.</text>
</comment>
<dbReference type="InterPro" id="IPR050304">
    <property type="entry name" value="MT-severing_AAA_ATPase"/>
</dbReference>
<proteinExistence type="inferred from homology"/>
<evidence type="ECO:0000256" key="10">
    <source>
        <dbReference type="SAM" id="Phobius"/>
    </source>
</evidence>